<organism evidence="1 2">
    <name type="scientific">Commensalibacter papalotli</name>
    <name type="common">ex Servin-Garciduenas et al. 2014</name>
    <dbReference type="NCBI Taxonomy" id="1208583"/>
    <lineage>
        <taxon>Bacteria</taxon>
        <taxon>Pseudomonadati</taxon>
        <taxon>Pseudomonadota</taxon>
        <taxon>Alphaproteobacteria</taxon>
        <taxon>Acetobacterales</taxon>
        <taxon>Acetobacteraceae</taxon>
    </lineage>
</organism>
<dbReference type="Proteomes" id="UP000019250">
    <property type="component" value="Unassembled WGS sequence"/>
</dbReference>
<protein>
    <recommendedName>
        <fullName evidence="3">Methyltransferase domain-containing protein</fullName>
    </recommendedName>
</protein>
<dbReference type="SUPFAM" id="SSF53335">
    <property type="entry name" value="S-adenosyl-L-methionine-dependent methyltransferases"/>
    <property type="match status" value="1"/>
</dbReference>
<dbReference type="OrthoDB" id="9791837at2"/>
<accession>W7DJZ1</accession>
<dbReference type="RefSeq" id="WP_034340425.1">
    <property type="nucleotide sequence ID" value="NZ_ATSX01000003.1"/>
</dbReference>
<dbReference type="STRING" id="1208583.COMX_09166"/>
<proteinExistence type="predicted"/>
<dbReference type="InterPro" id="IPR029063">
    <property type="entry name" value="SAM-dependent_MTases_sf"/>
</dbReference>
<keyword evidence="2" id="KW-1185">Reference proteome</keyword>
<reference evidence="1 2" key="1">
    <citation type="journal article" date="2014" name="Genome Announc.">
        <title>Draft Genome Sequence of Commensalibacter papalotli MX01, a Symbiont Identified from the Guts of Overwintering Monarch Butterflies.</title>
        <authorList>
            <person name="Servin-Garciduenas L.E."/>
            <person name="Sanchez-Quinto A."/>
            <person name="Martinez-Romero E."/>
        </authorList>
    </citation>
    <scope>NUCLEOTIDE SEQUENCE [LARGE SCALE GENOMIC DNA]</scope>
    <source>
        <strain evidence="2">MX-MONARCH01</strain>
    </source>
</reference>
<dbReference type="eggNOG" id="COG2227">
    <property type="taxonomic scope" value="Bacteria"/>
</dbReference>
<dbReference type="EMBL" id="ATSX01000003">
    <property type="protein sequence ID" value="EUK17617.1"/>
    <property type="molecule type" value="Genomic_DNA"/>
</dbReference>
<evidence type="ECO:0008006" key="3">
    <source>
        <dbReference type="Google" id="ProtNLM"/>
    </source>
</evidence>
<gene>
    <name evidence="1" type="ORF">COMX_09166</name>
</gene>
<sequence length="235" mass="27390">MDQLLNKEQYCNTWMEESEIFRKKMVYQWLTNFTPNGNILELGCGSGQGTYQLLKKHQVLSLDNNDFLINEAAKLIKEQAKIHKCNFLELTQEDKNIIKDFAPKVIVGWFLGSDGEEVEKYTDKGTNSEEKWDQYRKKIEDIITSPDICTPSVEYIHLANRNIFSSNYNEQKTFAATKKEYDTSIFSKINFEVVDVKIMAWPTKDSHFQYIGNQYYSNENSFKAIVSILARRKAT</sequence>
<evidence type="ECO:0000313" key="2">
    <source>
        <dbReference type="Proteomes" id="UP000019250"/>
    </source>
</evidence>
<comment type="caution">
    <text evidence="1">The sequence shown here is derived from an EMBL/GenBank/DDBJ whole genome shotgun (WGS) entry which is preliminary data.</text>
</comment>
<evidence type="ECO:0000313" key="1">
    <source>
        <dbReference type="EMBL" id="EUK17617.1"/>
    </source>
</evidence>
<dbReference type="Gene3D" id="3.40.50.150">
    <property type="entry name" value="Vaccinia Virus protein VP39"/>
    <property type="match status" value="1"/>
</dbReference>
<dbReference type="AlphaFoldDB" id="W7DJZ1"/>
<name>W7DJZ1_9PROT</name>